<keyword evidence="4" id="KW-1185">Reference proteome</keyword>
<feature type="compositionally biased region" description="Basic and acidic residues" evidence="1">
    <location>
        <begin position="58"/>
        <end position="68"/>
    </location>
</feature>
<feature type="signal peptide" evidence="2">
    <location>
        <begin position="1"/>
        <end position="26"/>
    </location>
</feature>
<keyword evidence="2" id="KW-0732">Signal</keyword>
<sequence>MSIRTIASAVTTGVIIAFLAAGTAAAQPRALAPAQLRHAAGAAIAQTGERPVDVAGDEGGKPESDAGGKGKGKGQAGTPGEADR</sequence>
<gene>
    <name evidence="3" type="ORF">ATK86_0512</name>
</gene>
<feature type="chain" id="PRO_5014807567" evidence="2">
    <location>
        <begin position="27"/>
        <end position="84"/>
    </location>
</feature>
<accession>A0A2N3WX73</accession>
<organism evidence="3 4">
    <name type="scientific">Nocardia fluminea</name>
    <dbReference type="NCBI Taxonomy" id="134984"/>
    <lineage>
        <taxon>Bacteria</taxon>
        <taxon>Bacillati</taxon>
        <taxon>Actinomycetota</taxon>
        <taxon>Actinomycetes</taxon>
        <taxon>Mycobacteriales</taxon>
        <taxon>Nocardiaceae</taxon>
        <taxon>Nocardia</taxon>
    </lineage>
</organism>
<dbReference type="RefSeq" id="WP_143875865.1">
    <property type="nucleotide sequence ID" value="NZ_PJMW01000001.1"/>
</dbReference>
<evidence type="ECO:0000313" key="4">
    <source>
        <dbReference type="Proteomes" id="UP000233766"/>
    </source>
</evidence>
<evidence type="ECO:0000313" key="3">
    <source>
        <dbReference type="EMBL" id="PKV98492.1"/>
    </source>
</evidence>
<reference evidence="3 4" key="1">
    <citation type="submission" date="2017-12" db="EMBL/GenBank/DDBJ databases">
        <title>Sequencing the genomes of 1000 Actinobacteria strains.</title>
        <authorList>
            <person name="Klenk H.-P."/>
        </authorList>
    </citation>
    <scope>NUCLEOTIDE SEQUENCE [LARGE SCALE GENOMIC DNA]</scope>
    <source>
        <strain evidence="3 4">DSM 44489</strain>
    </source>
</reference>
<evidence type="ECO:0000256" key="2">
    <source>
        <dbReference type="SAM" id="SignalP"/>
    </source>
</evidence>
<feature type="region of interest" description="Disordered" evidence="1">
    <location>
        <begin position="40"/>
        <end position="84"/>
    </location>
</feature>
<proteinExistence type="predicted"/>
<dbReference type="Proteomes" id="UP000233766">
    <property type="component" value="Unassembled WGS sequence"/>
</dbReference>
<name>A0A2N3WX73_9NOCA</name>
<comment type="caution">
    <text evidence="3">The sequence shown here is derived from an EMBL/GenBank/DDBJ whole genome shotgun (WGS) entry which is preliminary data.</text>
</comment>
<evidence type="ECO:0000256" key="1">
    <source>
        <dbReference type="SAM" id="MobiDB-lite"/>
    </source>
</evidence>
<protein>
    <submittedName>
        <fullName evidence="3">Uncharacterized protein</fullName>
    </submittedName>
</protein>
<dbReference type="EMBL" id="PJMW01000001">
    <property type="protein sequence ID" value="PKV98492.1"/>
    <property type="molecule type" value="Genomic_DNA"/>
</dbReference>
<dbReference type="AlphaFoldDB" id="A0A2N3WX73"/>